<keyword evidence="1" id="KW-0489">Methyltransferase</keyword>
<name>A0ABV9P2E4_9FLAO</name>
<protein>
    <submittedName>
        <fullName evidence="1">Methyltransferase domain-containing protein</fullName>
    </submittedName>
</protein>
<dbReference type="GO" id="GO:0032259">
    <property type="term" value="P:methylation"/>
    <property type="evidence" value="ECO:0007669"/>
    <property type="project" value="UniProtKB-KW"/>
</dbReference>
<organism evidence="1 2">
    <name type="scientific">Flavobacterium ponti</name>
    <dbReference type="NCBI Taxonomy" id="665133"/>
    <lineage>
        <taxon>Bacteria</taxon>
        <taxon>Pseudomonadati</taxon>
        <taxon>Bacteroidota</taxon>
        <taxon>Flavobacteriia</taxon>
        <taxon>Flavobacteriales</taxon>
        <taxon>Flavobacteriaceae</taxon>
        <taxon>Flavobacterium</taxon>
    </lineage>
</organism>
<dbReference type="Gene3D" id="3.40.50.150">
    <property type="entry name" value="Vaccinia Virus protein VP39"/>
    <property type="match status" value="1"/>
</dbReference>
<proteinExistence type="predicted"/>
<dbReference type="Proteomes" id="UP001595885">
    <property type="component" value="Unassembled WGS sequence"/>
</dbReference>
<sequence length="182" mass="21104">MKKIDYILQNERIRQAKKCIVGNSILDIGCHHGELFESLLKTRKITGDGIDDVIKAVVLKENYTLYPGYFPQDFKSNKTYDAITLLAVLEHIPIEKTKENAALFYKLLNDKGRVIVTIPSKKVDAILSILLFFKLIDGMDLEHHQDFDRENIKEIFINNGFNLIKEKRFELGLNILYVFEKK</sequence>
<dbReference type="RefSeq" id="WP_379739834.1">
    <property type="nucleotide sequence ID" value="NZ_JBHSGW010000004.1"/>
</dbReference>
<gene>
    <name evidence="1" type="ORF">ACFO3U_07165</name>
</gene>
<dbReference type="InterPro" id="IPR029063">
    <property type="entry name" value="SAM-dependent_MTases_sf"/>
</dbReference>
<evidence type="ECO:0000313" key="2">
    <source>
        <dbReference type="Proteomes" id="UP001595885"/>
    </source>
</evidence>
<dbReference type="Pfam" id="PF13489">
    <property type="entry name" value="Methyltransf_23"/>
    <property type="match status" value="1"/>
</dbReference>
<reference evidence="2" key="1">
    <citation type="journal article" date="2019" name="Int. J. Syst. Evol. Microbiol.">
        <title>The Global Catalogue of Microorganisms (GCM) 10K type strain sequencing project: providing services to taxonomists for standard genome sequencing and annotation.</title>
        <authorList>
            <consortium name="The Broad Institute Genomics Platform"/>
            <consortium name="The Broad Institute Genome Sequencing Center for Infectious Disease"/>
            <person name="Wu L."/>
            <person name="Ma J."/>
        </authorList>
    </citation>
    <scope>NUCLEOTIDE SEQUENCE [LARGE SCALE GENOMIC DNA]</scope>
    <source>
        <strain evidence="2">CCUG 50349</strain>
    </source>
</reference>
<comment type="caution">
    <text evidence="1">The sequence shown here is derived from an EMBL/GenBank/DDBJ whole genome shotgun (WGS) entry which is preliminary data.</text>
</comment>
<evidence type="ECO:0000313" key="1">
    <source>
        <dbReference type="EMBL" id="MFC4739773.1"/>
    </source>
</evidence>
<dbReference type="GO" id="GO:0008168">
    <property type="term" value="F:methyltransferase activity"/>
    <property type="evidence" value="ECO:0007669"/>
    <property type="project" value="UniProtKB-KW"/>
</dbReference>
<accession>A0ABV9P2E4</accession>
<keyword evidence="1" id="KW-0808">Transferase</keyword>
<dbReference type="EMBL" id="JBHSGW010000004">
    <property type="protein sequence ID" value="MFC4739773.1"/>
    <property type="molecule type" value="Genomic_DNA"/>
</dbReference>
<dbReference type="SUPFAM" id="SSF53335">
    <property type="entry name" value="S-adenosyl-L-methionine-dependent methyltransferases"/>
    <property type="match status" value="1"/>
</dbReference>
<keyword evidence="2" id="KW-1185">Reference proteome</keyword>